<dbReference type="Pfam" id="PF10636">
    <property type="entry name" value="hemP"/>
    <property type="match status" value="1"/>
</dbReference>
<dbReference type="AlphaFoldDB" id="A0A1H2QKL7"/>
<dbReference type="Gene3D" id="2.10.70.10">
    <property type="entry name" value="Complement Module, domain 1"/>
    <property type="match status" value="1"/>
</dbReference>
<gene>
    <name evidence="1" type="ORF">SAMN04488001_0225</name>
</gene>
<evidence type="ECO:0000313" key="2">
    <source>
        <dbReference type="Proteomes" id="UP000199441"/>
    </source>
</evidence>
<dbReference type="STRING" id="670155.SAMN04488001_0225"/>
<reference evidence="2" key="1">
    <citation type="submission" date="2016-10" db="EMBL/GenBank/DDBJ databases">
        <authorList>
            <person name="Varghese N."/>
            <person name="Submissions S."/>
        </authorList>
    </citation>
    <scope>NUCLEOTIDE SEQUENCE [LARGE SCALE GENOMIC DNA]</scope>
    <source>
        <strain evidence="2">DSM 26922</strain>
    </source>
</reference>
<dbReference type="RefSeq" id="WP_089943157.1">
    <property type="nucleotide sequence ID" value="NZ_FNOI01000001.1"/>
</dbReference>
<accession>A0A1H2QKL7</accession>
<evidence type="ECO:0000313" key="1">
    <source>
        <dbReference type="EMBL" id="SDW07722.1"/>
    </source>
</evidence>
<sequence length="55" mass="6054">MSFHSIKQTMAPSSNTLPTYAAKDLTMNGDQAQIVLGEQVYTLRITRAGKLILTK</sequence>
<proteinExistence type="predicted"/>
<dbReference type="InterPro" id="IPR019600">
    <property type="entry name" value="Hemin_uptake_protein_HemP"/>
</dbReference>
<dbReference type="Proteomes" id="UP000199441">
    <property type="component" value="Unassembled WGS sequence"/>
</dbReference>
<keyword evidence="2" id="KW-1185">Reference proteome</keyword>
<organism evidence="1 2">
    <name type="scientific">Litoreibacter albidus</name>
    <dbReference type="NCBI Taxonomy" id="670155"/>
    <lineage>
        <taxon>Bacteria</taxon>
        <taxon>Pseudomonadati</taxon>
        <taxon>Pseudomonadota</taxon>
        <taxon>Alphaproteobacteria</taxon>
        <taxon>Rhodobacterales</taxon>
        <taxon>Roseobacteraceae</taxon>
        <taxon>Litoreibacter</taxon>
    </lineage>
</organism>
<dbReference type="EMBL" id="FNOI01000001">
    <property type="protein sequence ID" value="SDW07722.1"/>
    <property type="molecule type" value="Genomic_DNA"/>
</dbReference>
<protein>
    <submittedName>
        <fullName evidence="1">Hemin uptake protein hemP</fullName>
    </submittedName>
</protein>
<name>A0A1H2QKL7_9RHOB</name>
<dbReference type="OrthoDB" id="7691333at2"/>